<dbReference type="EMBL" id="BK014660">
    <property type="protein sequence ID" value="DAD66406.1"/>
    <property type="molecule type" value="Genomic_DNA"/>
</dbReference>
<feature type="domain" description="KTSC" evidence="1">
    <location>
        <begin position="8"/>
        <end position="63"/>
    </location>
</feature>
<dbReference type="InterPro" id="IPR025309">
    <property type="entry name" value="KTSC_dom"/>
</dbReference>
<dbReference type="Pfam" id="PF13619">
    <property type="entry name" value="KTSC"/>
    <property type="match status" value="1"/>
</dbReference>
<name>A0A8S5L928_9CAUD</name>
<sequence>MLQMILVSSSNVHSVGYDKNTSTLYVKFHSGQTYAYYSVPEFHYTGLLNASSVGSYLDTYIKKGGYTYRKC</sequence>
<evidence type="ECO:0000259" key="1">
    <source>
        <dbReference type="Pfam" id="PF13619"/>
    </source>
</evidence>
<evidence type="ECO:0000313" key="2">
    <source>
        <dbReference type="EMBL" id="DAD66406.1"/>
    </source>
</evidence>
<proteinExistence type="predicted"/>
<organism evidence="2">
    <name type="scientific">Myoviridae sp. ctSyg22</name>
    <dbReference type="NCBI Taxonomy" id="2823545"/>
    <lineage>
        <taxon>Viruses</taxon>
        <taxon>Duplodnaviria</taxon>
        <taxon>Heunggongvirae</taxon>
        <taxon>Uroviricota</taxon>
        <taxon>Caudoviricetes</taxon>
    </lineage>
</organism>
<reference evidence="2" key="1">
    <citation type="journal article" date="2021" name="Proc. Natl. Acad. Sci. U.S.A.">
        <title>A Catalog of Tens of Thousands of Viruses from Human Metagenomes Reveals Hidden Associations with Chronic Diseases.</title>
        <authorList>
            <person name="Tisza M.J."/>
            <person name="Buck C.B."/>
        </authorList>
    </citation>
    <scope>NUCLEOTIDE SEQUENCE</scope>
    <source>
        <strain evidence="2">CtSyg22</strain>
    </source>
</reference>
<protein>
    <submittedName>
        <fullName evidence="2">KTSC domain</fullName>
    </submittedName>
</protein>
<accession>A0A8S5L928</accession>